<sequence length="659" mass="72563">MSSPPGPGSLLLALIILGMGRDLMAETVEEPFPPSAPRNQIPSAAYNESSSFPAGNDDLNCPEQQYLNESLSGAIIVLPCHVTDAGLAGIITFTCTNGQWTNHTNCYLTALFNQFLEIQNIINDPDPDKLLPSFLQTLADITVINKEAIMSSPTYISLTVNILSIVSDISRTVLPAMMDNFITIVNTIVDEPQAWTTIRDRSSDLLSLVERFAGKLRIESSFESNKSNSNIQLKGQTFSANTSYNQTFQLSGLSGGVWIGDGSLSGNCTVVSIAYSTLKDILPSDPNTIISGLVISTKVVQGTINQDHFNVSISFSQSNDSPTNSQCVFWDFNINNWNQENCSSTVTDSSLFCNCNHLTSFSVLTGDIQSGVMYSSRTLFYIGKGFSLACMVITLVIEAIVWKSVTKSKTSYLRHVCLVNIALLFLVEDIAYILPLPTYFLIFFSALAQFFWMLNMGLLLFYRIVFILHDCRGKTMVAIAFCVGYGCPALISIVPLTSLLVTSDSTSDRSCWIGFYSLRDLLAFILPAFAIVFVNLIILLVVIFKLLRPNVGDNQSKDKKIVTIQIFKSLAVLTPLLGLTSGLNLGFEIGSMTCNANYIVWHMMFSTLMVSQRLFILISGVLLDQKVRAALRNTLSCSKLKDIFCSFPCIFTSKVREIQ</sequence>
<keyword evidence="6 9" id="KW-0472">Membrane</keyword>
<keyword evidence="7" id="KW-1015">Disulfide bond</keyword>
<comment type="subcellular location">
    <subcellularLocation>
        <location evidence="1">Membrane</location>
        <topology evidence="1">Multi-pass membrane protein</topology>
    </subcellularLocation>
</comment>
<feature type="chain" id="PRO_5035185162" evidence="10">
    <location>
        <begin position="26"/>
        <end position="659"/>
    </location>
</feature>
<dbReference type="GO" id="GO:0007189">
    <property type="term" value="P:adenylate cyclase-activating G protein-coupled receptor signaling pathway"/>
    <property type="evidence" value="ECO:0000318"/>
    <property type="project" value="GO_Central"/>
</dbReference>
<evidence type="ECO:0000313" key="13">
    <source>
        <dbReference type="Proteomes" id="UP000008143"/>
    </source>
</evidence>
<dbReference type="GeneID" id="116411002"/>
<evidence type="ECO:0000259" key="12">
    <source>
        <dbReference type="PROSITE" id="PS50261"/>
    </source>
</evidence>
<evidence type="ECO:0000256" key="7">
    <source>
        <dbReference type="ARBA" id="ARBA00023157"/>
    </source>
</evidence>
<evidence type="ECO:0000313" key="14">
    <source>
        <dbReference type="RefSeq" id="XP_031758623.1"/>
    </source>
</evidence>
<dbReference type="PANTHER" id="PTHR45813:SF12">
    <property type="entry name" value="ADHESION G PROTEIN-COUPLED RECEPTOR F5"/>
    <property type="match status" value="1"/>
</dbReference>
<feature type="domain" description="GAIN-B" evidence="11">
    <location>
        <begin position="222"/>
        <end position="371"/>
    </location>
</feature>
<dbReference type="PROSITE" id="PS50261">
    <property type="entry name" value="G_PROTEIN_RECEP_F2_4"/>
    <property type="match status" value="1"/>
</dbReference>
<feature type="transmembrane region" description="Helical" evidence="9">
    <location>
        <begin position="412"/>
        <end position="434"/>
    </location>
</feature>
<evidence type="ECO:0000313" key="15">
    <source>
        <dbReference type="Xenbase" id="XB-GENE-29096783"/>
    </source>
</evidence>
<dbReference type="Pfam" id="PF00002">
    <property type="entry name" value="7tm_2"/>
    <property type="match status" value="1"/>
</dbReference>
<evidence type="ECO:0000256" key="2">
    <source>
        <dbReference type="ARBA" id="ARBA00007343"/>
    </source>
</evidence>
<feature type="transmembrane region" description="Helical" evidence="9">
    <location>
        <begin position="599"/>
        <end position="623"/>
    </location>
</feature>
<dbReference type="GO" id="GO:0004930">
    <property type="term" value="F:G protein-coupled receptor activity"/>
    <property type="evidence" value="ECO:0000318"/>
    <property type="project" value="GO_Central"/>
</dbReference>
<dbReference type="InterPro" id="IPR000832">
    <property type="entry name" value="GPCR_2_secretin-like"/>
</dbReference>
<feature type="signal peptide" evidence="10">
    <location>
        <begin position="1"/>
        <end position="25"/>
    </location>
</feature>
<dbReference type="InterPro" id="IPR008078">
    <property type="entry name" value="GPCR_2_Ig-hepta-like_rcpt"/>
</dbReference>
<dbReference type="OMA" id="CYSESEG"/>
<dbReference type="Gene3D" id="2.60.220.50">
    <property type="match status" value="1"/>
</dbReference>
<dbReference type="GO" id="GO:0007166">
    <property type="term" value="P:cell surface receptor signaling pathway"/>
    <property type="evidence" value="ECO:0007669"/>
    <property type="project" value="InterPro"/>
</dbReference>
<feature type="transmembrane region" description="Helical" evidence="9">
    <location>
        <begin position="521"/>
        <end position="547"/>
    </location>
</feature>
<dbReference type="GO" id="GO:0016020">
    <property type="term" value="C:membrane"/>
    <property type="evidence" value="ECO:0007669"/>
    <property type="project" value="UniProtKB-SubCell"/>
</dbReference>
<evidence type="ECO:0000256" key="9">
    <source>
        <dbReference type="SAM" id="Phobius"/>
    </source>
</evidence>
<dbReference type="InterPro" id="IPR017981">
    <property type="entry name" value="GPCR_2-like_7TM"/>
</dbReference>
<comment type="similarity">
    <text evidence="2">Belongs to the G-protein coupled receptor 2 family. Adhesion G-protein coupled receptor (ADGR) subfamily.</text>
</comment>
<dbReference type="PRINTS" id="PR00249">
    <property type="entry name" value="GPCRSECRETIN"/>
</dbReference>
<protein>
    <submittedName>
        <fullName evidence="14">Adhesion G protein-coupled receptor F5-like</fullName>
    </submittedName>
</protein>
<dbReference type="Xenbase" id="XB-GENE-29096783">
    <property type="gene designation" value="LOC116411002"/>
</dbReference>
<keyword evidence="13" id="KW-1185">Reference proteome</keyword>
<keyword evidence="5 9" id="KW-1133">Transmembrane helix</keyword>
<dbReference type="InterPro" id="IPR051587">
    <property type="entry name" value="Adhesion_GPCR"/>
</dbReference>
<accession>A0A8J1JL66</accession>
<feature type="transmembrane region" description="Helical" evidence="9">
    <location>
        <begin position="477"/>
        <end position="501"/>
    </location>
</feature>
<feature type="transmembrane region" description="Helical" evidence="9">
    <location>
        <begin position="567"/>
        <end position="587"/>
    </location>
</feature>
<dbReference type="PRINTS" id="PR01695">
    <property type="entry name" value="IGHEPTARCPTR"/>
</dbReference>
<dbReference type="OrthoDB" id="10040049at2759"/>
<dbReference type="SMART" id="SM00303">
    <property type="entry name" value="GPS"/>
    <property type="match status" value="1"/>
</dbReference>
<evidence type="ECO:0000256" key="5">
    <source>
        <dbReference type="ARBA" id="ARBA00022989"/>
    </source>
</evidence>
<evidence type="ECO:0000256" key="3">
    <source>
        <dbReference type="ARBA" id="ARBA00022692"/>
    </source>
</evidence>
<feature type="domain" description="G-protein coupled receptors family 2 profile 2" evidence="12">
    <location>
        <begin position="376"/>
        <end position="624"/>
    </location>
</feature>
<dbReference type="InterPro" id="IPR057244">
    <property type="entry name" value="GAIN_B"/>
</dbReference>
<proteinExistence type="inferred from homology"/>
<dbReference type="InterPro" id="IPR000203">
    <property type="entry name" value="GPS"/>
</dbReference>
<keyword evidence="4 10" id="KW-0732">Signal</keyword>
<evidence type="ECO:0000256" key="8">
    <source>
        <dbReference type="ARBA" id="ARBA00023180"/>
    </source>
</evidence>
<dbReference type="FunFam" id="1.20.1070.10:FF:000058">
    <property type="entry name" value="Adhesion G protein-coupled receptor F5"/>
    <property type="match status" value="1"/>
</dbReference>
<name>A0A8J1JL66_XENTR</name>
<evidence type="ECO:0000256" key="10">
    <source>
        <dbReference type="SAM" id="SignalP"/>
    </source>
</evidence>
<dbReference type="PANTHER" id="PTHR45813">
    <property type="entry name" value="IG-LIKE DOMAIN-CONTAINING PROTEIN"/>
    <property type="match status" value="1"/>
</dbReference>
<reference evidence="14" key="1">
    <citation type="submission" date="2025-08" db="UniProtKB">
        <authorList>
            <consortium name="RefSeq"/>
        </authorList>
    </citation>
    <scope>IDENTIFICATION</scope>
    <source>
        <strain evidence="14">Nigerian</strain>
        <tissue evidence="14">Liver and blood</tissue>
    </source>
</reference>
<dbReference type="Gene3D" id="1.20.1070.10">
    <property type="entry name" value="Rhodopsin 7-helix transmembrane proteins"/>
    <property type="match status" value="1"/>
</dbReference>
<evidence type="ECO:0000256" key="4">
    <source>
        <dbReference type="ARBA" id="ARBA00022729"/>
    </source>
</evidence>
<feature type="transmembrane region" description="Helical" evidence="9">
    <location>
        <begin position="440"/>
        <end position="465"/>
    </location>
</feature>
<dbReference type="InterPro" id="IPR046338">
    <property type="entry name" value="GAIN_dom_sf"/>
</dbReference>
<gene>
    <name evidence="14 15" type="primary">LOC116411002</name>
</gene>
<dbReference type="AGR" id="Xenbase:XB-GENE-29096783"/>
<feature type="transmembrane region" description="Helical" evidence="9">
    <location>
        <begin position="379"/>
        <end position="400"/>
    </location>
</feature>
<dbReference type="KEGG" id="xtr:116411002"/>
<dbReference type="Pfam" id="PF01825">
    <property type="entry name" value="GPS"/>
    <property type="match status" value="1"/>
</dbReference>
<dbReference type="RefSeq" id="XP_031758623.1">
    <property type="nucleotide sequence ID" value="XM_031902763.1"/>
</dbReference>
<organism evidence="13 14">
    <name type="scientific">Xenopus tropicalis</name>
    <name type="common">Western clawed frog</name>
    <name type="synonym">Silurana tropicalis</name>
    <dbReference type="NCBI Taxonomy" id="8364"/>
    <lineage>
        <taxon>Eukaryota</taxon>
        <taxon>Metazoa</taxon>
        <taxon>Chordata</taxon>
        <taxon>Craniata</taxon>
        <taxon>Vertebrata</taxon>
        <taxon>Euteleostomi</taxon>
        <taxon>Amphibia</taxon>
        <taxon>Batrachia</taxon>
        <taxon>Anura</taxon>
        <taxon>Pipoidea</taxon>
        <taxon>Pipidae</taxon>
        <taxon>Xenopodinae</taxon>
        <taxon>Xenopus</taxon>
        <taxon>Silurana</taxon>
    </lineage>
</organism>
<dbReference type="Proteomes" id="UP000008143">
    <property type="component" value="Chromosome 5"/>
</dbReference>
<dbReference type="PROSITE" id="PS50221">
    <property type="entry name" value="GAIN_B"/>
    <property type="match status" value="1"/>
</dbReference>
<keyword evidence="8" id="KW-0325">Glycoprotein</keyword>
<evidence type="ECO:0000256" key="1">
    <source>
        <dbReference type="ARBA" id="ARBA00004141"/>
    </source>
</evidence>
<evidence type="ECO:0000259" key="11">
    <source>
        <dbReference type="PROSITE" id="PS50221"/>
    </source>
</evidence>
<keyword evidence="3 9" id="KW-0812">Transmembrane</keyword>
<dbReference type="AlphaFoldDB" id="A0A8J1JL66"/>
<evidence type="ECO:0000256" key="6">
    <source>
        <dbReference type="ARBA" id="ARBA00023136"/>
    </source>
</evidence>